<evidence type="ECO:0000313" key="2">
    <source>
        <dbReference type="EMBL" id="PIN01697.1"/>
    </source>
</evidence>
<organism evidence="2 3">
    <name type="scientific">Handroanthus impetiginosus</name>
    <dbReference type="NCBI Taxonomy" id="429701"/>
    <lineage>
        <taxon>Eukaryota</taxon>
        <taxon>Viridiplantae</taxon>
        <taxon>Streptophyta</taxon>
        <taxon>Embryophyta</taxon>
        <taxon>Tracheophyta</taxon>
        <taxon>Spermatophyta</taxon>
        <taxon>Magnoliopsida</taxon>
        <taxon>eudicotyledons</taxon>
        <taxon>Gunneridae</taxon>
        <taxon>Pentapetalae</taxon>
        <taxon>asterids</taxon>
        <taxon>lamiids</taxon>
        <taxon>Lamiales</taxon>
        <taxon>Bignoniaceae</taxon>
        <taxon>Crescentiina</taxon>
        <taxon>Tabebuia alliance</taxon>
        <taxon>Handroanthus</taxon>
    </lineage>
</organism>
<dbReference type="AlphaFoldDB" id="A0A2G9G8T5"/>
<feature type="transmembrane region" description="Helical" evidence="1">
    <location>
        <begin position="51"/>
        <end position="71"/>
    </location>
</feature>
<dbReference type="Gene3D" id="3.40.50.300">
    <property type="entry name" value="P-loop containing nucleotide triphosphate hydrolases"/>
    <property type="match status" value="1"/>
</dbReference>
<dbReference type="STRING" id="429701.A0A2G9G8T5"/>
<dbReference type="Proteomes" id="UP000231279">
    <property type="component" value="Unassembled WGS sequence"/>
</dbReference>
<dbReference type="OrthoDB" id="2015035at2759"/>
<reference evidence="3" key="1">
    <citation type="journal article" date="2018" name="Gigascience">
        <title>Genome assembly of the Pink Ipe (Handroanthus impetiginosus, Bignoniaceae), a highly valued, ecologically keystone Neotropical timber forest tree.</title>
        <authorList>
            <person name="Silva-Junior O.B."/>
            <person name="Grattapaglia D."/>
            <person name="Novaes E."/>
            <person name="Collevatti R.G."/>
        </authorList>
    </citation>
    <scope>NUCLEOTIDE SEQUENCE [LARGE SCALE GENOMIC DNA]</scope>
    <source>
        <strain evidence="3">cv. UFG-1</strain>
    </source>
</reference>
<dbReference type="InterPro" id="IPR027417">
    <property type="entry name" value="P-loop_NTPase"/>
</dbReference>
<evidence type="ECO:0000313" key="3">
    <source>
        <dbReference type="Proteomes" id="UP000231279"/>
    </source>
</evidence>
<keyword evidence="3" id="KW-1185">Reference proteome</keyword>
<gene>
    <name evidence="2" type="ORF">CDL12_25795</name>
</gene>
<protein>
    <recommendedName>
        <fullName evidence="4">Sulfotransferase</fullName>
    </recommendedName>
</protein>
<dbReference type="InterPro" id="IPR052796">
    <property type="entry name" value="Nod_factor_sulfotransferase"/>
</dbReference>
<accession>A0A2G9G8T5</accession>
<proteinExistence type="predicted"/>
<dbReference type="PANTHER" id="PTHR32175:SF26">
    <property type="entry name" value="PROTEIN, PUTATIVE, EXPRESSED-RELATED"/>
    <property type="match status" value="1"/>
</dbReference>
<sequence length="431" mass="49881">MVKYSRSLSSLGRTLFVFLSFLGAVMAKKIHLFTKVSLAIKSHKKYTPAPLRILVLVFATLFGLYVCSICLKLNKVHTTTKFPKVEITQIKAQINQTHCDNIQSSPKFPRAQVLNQKAEVNQIHSEVNQTHSEVNQTHSEVNQIHSEVNQTDCRNIDVDRSQIPYLHYPKPTSFNREECACNPVRLFAILSMQRSGSRWFETLLNSHTNVSSNGELFYFEDMRSNVSSVLSTLDRVYNLDLFNTAPRNQCLGAVGFKWMLNQGLMDYHKEIAAYFNNRGVFVIFLFRKNLLRQMISLLANMYDTNAKLLNGTHNAHVQTQEEAEILSRYKPKINPKSVLRDLQFMEKSISEALEYYRSTRHIVLYYGDLVKNHTKLVEVQEFLGLPKMELTSTHVKIHKGSLSEHIENWKQVKRILRRSVYKKFLHSDYAN</sequence>
<evidence type="ECO:0000256" key="1">
    <source>
        <dbReference type="SAM" id="Phobius"/>
    </source>
</evidence>
<dbReference type="EMBL" id="NKXS01006298">
    <property type="protein sequence ID" value="PIN01697.1"/>
    <property type="molecule type" value="Genomic_DNA"/>
</dbReference>
<keyword evidence="1" id="KW-0812">Transmembrane</keyword>
<dbReference type="PANTHER" id="PTHR32175">
    <property type="entry name" value="PROTEIN, PUTATIVE, EXPRESSED-RELATED"/>
    <property type="match status" value="1"/>
</dbReference>
<evidence type="ECO:0008006" key="4">
    <source>
        <dbReference type="Google" id="ProtNLM"/>
    </source>
</evidence>
<keyword evidence="1" id="KW-1133">Transmembrane helix</keyword>
<dbReference type="SUPFAM" id="SSF52540">
    <property type="entry name" value="P-loop containing nucleoside triphosphate hydrolases"/>
    <property type="match status" value="1"/>
</dbReference>
<keyword evidence="1" id="KW-0472">Membrane</keyword>
<comment type="caution">
    <text evidence="2">The sequence shown here is derived from an EMBL/GenBank/DDBJ whole genome shotgun (WGS) entry which is preliminary data.</text>
</comment>
<name>A0A2G9G8T5_9LAMI</name>